<organism evidence="1 2">
    <name type="scientific">Streptococcus dentapri</name>
    <dbReference type="NCBI Taxonomy" id="573564"/>
    <lineage>
        <taxon>Bacteria</taxon>
        <taxon>Bacillati</taxon>
        <taxon>Bacillota</taxon>
        <taxon>Bacilli</taxon>
        <taxon>Lactobacillales</taxon>
        <taxon>Streptococcaceae</taxon>
        <taxon>Streptococcus</taxon>
    </lineage>
</organism>
<reference evidence="2" key="1">
    <citation type="journal article" date="2019" name="Int. J. Syst. Evol. Microbiol.">
        <title>The Global Catalogue of Microorganisms (GCM) 10K type strain sequencing project: providing services to taxonomists for standard genome sequencing and annotation.</title>
        <authorList>
            <consortium name="The Broad Institute Genomics Platform"/>
            <consortium name="The Broad Institute Genome Sequencing Center for Infectious Disease"/>
            <person name="Wu L."/>
            <person name="Ma J."/>
        </authorList>
    </citation>
    <scope>NUCLEOTIDE SEQUENCE [LARGE SCALE GENOMIC DNA]</scope>
    <source>
        <strain evidence="2">CCUG 58728</strain>
    </source>
</reference>
<sequence length="254" mass="28371">MEAKFKFAQDLIRQAAVYVRQRMTEDLQIEQKSQFDDLVTNIDKDSQDFMVEAIQKAYPDDNILGEESELYADLKDGHVWVLDPIDGTVNFVAQGRDFAIMIAYYEDGVGQFGLIYDVVCDKLYSGGGEFEVSCNGRTLSPYQSRPLNRQLIGANGRMYASNYLGLADFASKVLGVRVLGSAGISMSRVLEGQLLAYFSAISPWDYAAASIMGQKLGYELLTMTGEPLDYESRQAVMFIPRAEEALIKRDIKKG</sequence>
<name>A0ABV8D2G7_9STRE</name>
<dbReference type="PANTHER" id="PTHR20854">
    <property type="entry name" value="INOSITOL MONOPHOSPHATASE"/>
    <property type="match status" value="1"/>
</dbReference>
<keyword evidence="2" id="KW-1185">Reference proteome</keyword>
<dbReference type="RefSeq" id="WP_380432351.1">
    <property type="nucleotide sequence ID" value="NZ_JBHSAC010000069.1"/>
</dbReference>
<dbReference type="Proteomes" id="UP001595901">
    <property type="component" value="Unassembled WGS sequence"/>
</dbReference>
<dbReference type="InterPro" id="IPR000760">
    <property type="entry name" value="Inositol_monophosphatase-like"/>
</dbReference>
<proteinExistence type="predicted"/>
<dbReference type="PRINTS" id="PR00377">
    <property type="entry name" value="IMPHPHTASES"/>
</dbReference>
<accession>A0ABV8D2G7</accession>
<dbReference type="Gene3D" id="3.30.540.10">
    <property type="entry name" value="Fructose-1,6-Bisphosphatase, subunit A, domain 1"/>
    <property type="match status" value="1"/>
</dbReference>
<dbReference type="Gene3D" id="3.40.190.80">
    <property type="match status" value="1"/>
</dbReference>
<comment type="caution">
    <text evidence="1">The sequence shown here is derived from an EMBL/GenBank/DDBJ whole genome shotgun (WGS) entry which is preliminary data.</text>
</comment>
<dbReference type="Pfam" id="PF00459">
    <property type="entry name" value="Inositol_P"/>
    <property type="match status" value="1"/>
</dbReference>
<gene>
    <name evidence="1" type="ORF">ACFOSE_08225</name>
</gene>
<protein>
    <submittedName>
        <fullName evidence="1">Inositol monophosphatase family protein</fullName>
    </submittedName>
</protein>
<dbReference type="EMBL" id="JBHSAC010000069">
    <property type="protein sequence ID" value="MFC3932734.1"/>
    <property type="molecule type" value="Genomic_DNA"/>
</dbReference>
<evidence type="ECO:0000313" key="1">
    <source>
        <dbReference type="EMBL" id="MFC3932734.1"/>
    </source>
</evidence>
<dbReference type="PANTHER" id="PTHR20854:SF4">
    <property type="entry name" value="INOSITOL-1-MONOPHOSPHATASE-RELATED"/>
    <property type="match status" value="1"/>
</dbReference>
<evidence type="ECO:0000313" key="2">
    <source>
        <dbReference type="Proteomes" id="UP001595901"/>
    </source>
</evidence>
<dbReference type="SUPFAM" id="SSF56655">
    <property type="entry name" value="Carbohydrate phosphatase"/>
    <property type="match status" value="1"/>
</dbReference>
<dbReference type="CDD" id="cd01637">
    <property type="entry name" value="IMPase_like"/>
    <property type="match status" value="1"/>
</dbReference>